<dbReference type="PANTHER" id="PTHR31377:SF0">
    <property type="entry name" value="AGMATINE DEIMINASE-RELATED"/>
    <property type="match status" value="1"/>
</dbReference>
<name>A0A6M5YV55_9BACT</name>
<keyword evidence="1 2" id="KW-0378">Hydrolase</keyword>
<dbReference type="Pfam" id="PF04371">
    <property type="entry name" value="PAD_porph"/>
    <property type="match status" value="1"/>
</dbReference>
<dbReference type="SUPFAM" id="SSF55909">
    <property type="entry name" value="Pentein"/>
    <property type="match status" value="1"/>
</dbReference>
<evidence type="ECO:0000313" key="2">
    <source>
        <dbReference type="EMBL" id="QJW96792.1"/>
    </source>
</evidence>
<dbReference type="GO" id="GO:0047632">
    <property type="term" value="F:agmatine deiminase activity"/>
    <property type="evidence" value="ECO:0007669"/>
    <property type="project" value="UniProtKB-EC"/>
</dbReference>
<dbReference type="Proteomes" id="UP000503447">
    <property type="component" value="Chromosome"/>
</dbReference>
<organism evidence="2 3">
    <name type="scientific">Frigoriglobus tundricola</name>
    <dbReference type="NCBI Taxonomy" id="2774151"/>
    <lineage>
        <taxon>Bacteria</taxon>
        <taxon>Pseudomonadati</taxon>
        <taxon>Planctomycetota</taxon>
        <taxon>Planctomycetia</taxon>
        <taxon>Gemmatales</taxon>
        <taxon>Gemmataceae</taxon>
        <taxon>Frigoriglobus</taxon>
    </lineage>
</organism>
<proteinExistence type="predicted"/>
<accession>A0A6M5YV55</accession>
<protein>
    <submittedName>
        <fullName evidence="2">Agmatine deiminase</fullName>
        <ecNumber evidence="2">3.5.3.12</ecNumber>
    </submittedName>
</protein>
<dbReference type="EC" id="3.5.3.12" evidence="2"/>
<reference evidence="3" key="1">
    <citation type="submission" date="2020-05" db="EMBL/GenBank/DDBJ databases">
        <title>Frigoriglobus tundricola gen. nov., sp. nov., a psychrotolerant cellulolytic planctomycete of the family Gemmataceae with two divergent copies of 16S rRNA gene.</title>
        <authorList>
            <person name="Kulichevskaya I.S."/>
            <person name="Ivanova A.A."/>
            <person name="Naumoff D.G."/>
            <person name="Beletsky A.V."/>
            <person name="Rijpstra W.I.C."/>
            <person name="Sinninghe Damste J.S."/>
            <person name="Mardanov A.V."/>
            <person name="Ravin N.V."/>
            <person name="Dedysh S.N."/>
        </authorList>
    </citation>
    <scope>NUCLEOTIDE SEQUENCE [LARGE SCALE GENOMIC DNA]</scope>
    <source>
        <strain evidence="3">PL17</strain>
    </source>
</reference>
<evidence type="ECO:0000313" key="3">
    <source>
        <dbReference type="Proteomes" id="UP000503447"/>
    </source>
</evidence>
<keyword evidence="3" id="KW-1185">Reference proteome</keyword>
<sequence length="355" mass="39229">MSQTGPTDKPSARGFRMPAEWEPHAATWLAWPQRESDWPGKLELIPWVYAEIVRALTRHETVNLLVTDDATGASATDILSRASADVSRVKTWALPTDRSWLRDSGPIFVTNATGARVALDWRFNAWAKYPDWQKDDGVPAFVAETVGVPRVEPVHNGHRVVLEGGSIDVNGAGLLLTTEECLLSTTQQRNPPLSRADYERVFADYLGIEKVLWLDRGIVGDDTHGHIDDLARFVGPRTVVTVVESDPADENYELLRTNRERLESMTDAAGGRLEVVPLPMPRPLVFEGVRLPASYANFYIANGTVIVPTFNDPADRVALGTLADLFPDRAVVGISCVDLVWGLGTLHCMTQQEPR</sequence>
<dbReference type="AlphaFoldDB" id="A0A6M5YV55"/>
<dbReference type="InterPro" id="IPR007466">
    <property type="entry name" value="Peptidyl-Arg-deiminase_porph"/>
</dbReference>
<dbReference type="PANTHER" id="PTHR31377">
    <property type="entry name" value="AGMATINE DEIMINASE-RELATED"/>
    <property type="match status" value="1"/>
</dbReference>
<evidence type="ECO:0000256" key="1">
    <source>
        <dbReference type="ARBA" id="ARBA00022801"/>
    </source>
</evidence>
<dbReference type="RefSeq" id="WP_171472310.1">
    <property type="nucleotide sequence ID" value="NZ_CP053452.2"/>
</dbReference>
<dbReference type="KEGG" id="ftj:FTUN_4351"/>
<dbReference type="GO" id="GO:0009446">
    <property type="term" value="P:putrescine biosynthetic process"/>
    <property type="evidence" value="ECO:0007669"/>
    <property type="project" value="InterPro"/>
</dbReference>
<dbReference type="GO" id="GO:0004668">
    <property type="term" value="F:protein-arginine deiminase activity"/>
    <property type="evidence" value="ECO:0007669"/>
    <property type="project" value="InterPro"/>
</dbReference>
<dbReference type="EMBL" id="CP053452">
    <property type="protein sequence ID" value="QJW96792.1"/>
    <property type="molecule type" value="Genomic_DNA"/>
</dbReference>
<gene>
    <name evidence="2" type="ORF">FTUN_4351</name>
</gene>
<dbReference type="Gene3D" id="3.75.10.10">
    <property type="entry name" value="L-arginine/glycine Amidinotransferase, Chain A"/>
    <property type="match status" value="1"/>
</dbReference>